<evidence type="ECO:0000256" key="15">
    <source>
        <dbReference type="ARBA" id="ARBA00023242"/>
    </source>
</evidence>
<dbReference type="SUPFAM" id="SSF46785">
    <property type="entry name" value="Winged helix' DNA-binding domain"/>
    <property type="match status" value="1"/>
</dbReference>
<dbReference type="Gene3D" id="1.10.10.10">
    <property type="entry name" value="Winged helix-like DNA-binding domain superfamily/Winged helix DNA-binding domain"/>
    <property type="match status" value="1"/>
</dbReference>
<evidence type="ECO:0000256" key="22">
    <source>
        <dbReference type="SAM" id="MobiDB-lite"/>
    </source>
</evidence>
<name>A0AAD4YEL0_OVIAM</name>
<evidence type="ECO:0000256" key="9">
    <source>
        <dbReference type="ARBA" id="ARBA00022837"/>
    </source>
</evidence>
<dbReference type="GO" id="GO:0003700">
    <property type="term" value="F:DNA-binding transcription factor activity"/>
    <property type="evidence" value="ECO:0007669"/>
    <property type="project" value="InterPro"/>
</dbReference>
<comment type="caution">
    <text evidence="24">The sequence shown here is derived from an EMBL/GenBank/DDBJ whole genome shotgun (WGS) entry which is preliminary data.</text>
</comment>
<dbReference type="EMBL" id="JAKZEL010000003">
    <property type="protein sequence ID" value="KAI4545124.1"/>
    <property type="molecule type" value="Genomic_DNA"/>
</dbReference>
<evidence type="ECO:0000256" key="8">
    <source>
        <dbReference type="ARBA" id="ARBA00022801"/>
    </source>
</evidence>
<dbReference type="Proteomes" id="UP001214576">
    <property type="component" value="Unassembled WGS sequence"/>
</dbReference>
<dbReference type="PANTHER" id="PTHR45953:SF1">
    <property type="entry name" value="IDURONATE 2-SULFATASE"/>
    <property type="match status" value="1"/>
</dbReference>
<evidence type="ECO:0000256" key="10">
    <source>
        <dbReference type="ARBA" id="ARBA00023125"/>
    </source>
</evidence>
<organism evidence="24 25">
    <name type="scientific">Ovis ammon polii</name>
    <dbReference type="NCBI Taxonomy" id="230172"/>
    <lineage>
        <taxon>Eukaryota</taxon>
        <taxon>Metazoa</taxon>
        <taxon>Chordata</taxon>
        <taxon>Craniata</taxon>
        <taxon>Vertebrata</taxon>
        <taxon>Euteleostomi</taxon>
        <taxon>Mammalia</taxon>
        <taxon>Eutheria</taxon>
        <taxon>Laurasiatheria</taxon>
        <taxon>Artiodactyla</taxon>
        <taxon>Ruminantia</taxon>
        <taxon>Pecora</taxon>
        <taxon>Bovidae</taxon>
        <taxon>Caprinae</taxon>
        <taxon>Ovis</taxon>
    </lineage>
</organism>
<dbReference type="SUPFAM" id="SSF53649">
    <property type="entry name" value="Alkaline phosphatase-like"/>
    <property type="match status" value="1"/>
</dbReference>
<comment type="similarity">
    <text evidence="5">Belongs to the sulfatase family.</text>
</comment>
<evidence type="ECO:0000256" key="7">
    <source>
        <dbReference type="ARBA" id="ARBA00022729"/>
    </source>
</evidence>
<comment type="cofactor">
    <cofactor evidence="1">
        <name>Ca(2+)</name>
        <dbReference type="ChEBI" id="CHEBI:29108"/>
    </cofactor>
</comment>
<comment type="subunit">
    <text evidence="18">Monomer. The 58-kDa mature form is composed of two chains resulting from proteolitic processing, the 42-kDa chain and the 14-kDa chain that remain stably associated and form the 58-kDa intermediate form which is enzymatically active.</text>
</comment>
<comment type="catalytic activity">
    <reaction evidence="16">
        <text>Hydrolysis of the 2-sulfate groups of the L-iduronate 2-sulfate units of dermatan sulfate, heparan sulfate and heparin.</text>
        <dbReference type="EC" id="3.1.6.13"/>
    </reaction>
</comment>
<comment type="subcellular location">
    <subcellularLocation>
        <location evidence="3">Lysosome</location>
    </subcellularLocation>
    <subcellularLocation>
        <location evidence="2">Nucleus</location>
    </subcellularLocation>
</comment>
<evidence type="ECO:0000256" key="2">
    <source>
        <dbReference type="ARBA" id="ARBA00004123"/>
    </source>
</evidence>
<evidence type="ECO:0000256" key="11">
    <source>
        <dbReference type="ARBA" id="ARBA00023145"/>
    </source>
</evidence>
<dbReference type="CDD" id="cd16030">
    <property type="entry name" value="iduronate-2-sulfatase"/>
    <property type="match status" value="1"/>
</dbReference>
<dbReference type="Pfam" id="PF12440">
    <property type="entry name" value="MAGE_N"/>
    <property type="match status" value="1"/>
</dbReference>
<comment type="function">
    <text evidence="17">Lysosomal enzyme involved in the degradation pathway of dermatan sulfate and heparan sulfate.</text>
</comment>
<keyword evidence="6" id="KW-0479">Metal-binding</keyword>
<dbReference type="PROSITE" id="PS00149">
    <property type="entry name" value="SULFATASE_2"/>
    <property type="match status" value="1"/>
</dbReference>
<evidence type="ECO:0000256" key="1">
    <source>
        <dbReference type="ARBA" id="ARBA00001913"/>
    </source>
</evidence>
<dbReference type="FunFam" id="3.40.720.10:FF:000027">
    <property type="entry name" value="iduronate 2-sulfatase"/>
    <property type="match status" value="1"/>
</dbReference>
<evidence type="ECO:0000256" key="19">
    <source>
        <dbReference type="ARBA" id="ARBA00066413"/>
    </source>
</evidence>
<dbReference type="GO" id="GO:0005634">
    <property type="term" value="C:nucleus"/>
    <property type="evidence" value="ECO:0007669"/>
    <property type="project" value="UniProtKB-SubCell"/>
</dbReference>
<protein>
    <recommendedName>
        <fullName evidence="20">Iduronate 2-sulfatase</fullName>
        <ecNumber evidence="19">3.1.6.13</ecNumber>
    </recommendedName>
    <alternativeName>
        <fullName evidence="21">Alpha-L-iduronate sulfate sulfatase</fullName>
    </alternativeName>
</protein>
<keyword evidence="13" id="KW-0325">Glycoprotein</keyword>
<keyword evidence="15" id="KW-0539">Nucleus</keyword>
<dbReference type="SMART" id="SM01392">
    <property type="entry name" value="MAGE_N"/>
    <property type="match status" value="1"/>
</dbReference>
<dbReference type="InterPro" id="IPR036390">
    <property type="entry name" value="WH_DNA-bd_sf"/>
</dbReference>
<dbReference type="Pfam" id="PF00884">
    <property type="entry name" value="Sulfatase"/>
    <property type="match status" value="1"/>
</dbReference>
<evidence type="ECO:0000256" key="21">
    <source>
        <dbReference type="ARBA" id="ARBA00081076"/>
    </source>
</evidence>
<keyword evidence="12" id="KW-1015">Disulfide bond</keyword>
<dbReference type="InterPro" id="IPR000917">
    <property type="entry name" value="Sulfatase_N"/>
</dbReference>
<feature type="domain" description="Melanoma associated antigen N-terminal" evidence="23">
    <location>
        <begin position="3"/>
        <end position="75"/>
    </location>
</feature>
<dbReference type="PANTHER" id="PTHR45953">
    <property type="entry name" value="IDURONATE 2-SULFATASE"/>
    <property type="match status" value="1"/>
</dbReference>
<feature type="compositionally biased region" description="Low complexity" evidence="22">
    <location>
        <begin position="850"/>
        <end position="860"/>
    </location>
</feature>
<evidence type="ECO:0000256" key="4">
    <source>
        <dbReference type="ARBA" id="ARBA00006403"/>
    </source>
</evidence>
<comment type="similarity">
    <text evidence="4">Belongs to the HSF family.</text>
</comment>
<evidence type="ECO:0000256" key="14">
    <source>
        <dbReference type="ARBA" id="ARBA00023228"/>
    </source>
</evidence>
<evidence type="ECO:0000256" key="16">
    <source>
        <dbReference type="ARBA" id="ARBA00050460"/>
    </source>
</evidence>
<reference evidence="24" key="1">
    <citation type="submission" date="2022-03" db="EMBL/GenBank/DDBJ databases">
        <title>Genomic analyses of argali, domestic sheep and their hybrids provide insights into chromosomal evolution, heterosis and genetic basis of agronomic traits.</title>
        <authorList>
            <person name="Li M."/>
        </authorList>
    </citation>
    <scope>NUCLEOTIDE SEQUENCE</scope>
    <source>
        <strain evidence="24">CAU-MHL-2022a</strain>
        <tissue evidence="24">Skin</tissue>
    </source>
</reference>
<evidence type="ECO:0000256" key="6">
    <source>
        <dbReference type="ARBA" id="ARBA00022723"/>
    </source>
</evidence>
<dbReference type="AlphaFoldDB" id="A0AAD4YEL0"/>
<evidence type="ECO:0000256" key="3">
    <source>
        <dbReference type="ARBA" id="ARBA00004371"/>
    </source>
</evidence>
<evidence type="ECO:0000259" key="23">
    <source>
        <dbReference type="SMART" id="SM01392"/>
    </source>
</evidence>
<keyword evidence="7" id="KW-0732">Signal</keyword>
<keyword evidence="11" id="KW-0865">Zymogen</keyword>
<dbReference type="GO" id="GO:0046872">
    <property type="term" value="F:metal ion binding"/>
    <property type="evidence" value="ECO:0007669"/>
    <property type="project" value="UniProtKB-KW"/>
</dbReference>
<evidence type="ECO:0000256" key="12">
    <source>
        <dbReference type="ARBA" id="ARBA00023157"/>
    </source>
</evidence>
<evidence type="ECO:0000256" key="18">
    <source>
        <dbReference type="ARBA" id="ARBA00062513"/>
    </source>
</evidence>
<dbReference type="InterPro" id="IPR036388">
    <property type="entry name" value="WH-like_DNA-bd_sf"/>
</dbReference>
<evidence type="ECO:0000313" key="24">
    <source>
        <dbReference type="EMBL" id="KAI4545124.1"/>
    </source>
</evidence>
<keyword evidence="25" id="KW-1185">Reference proteome</keyword>
<keyword evidence="10" id="KW-0238">DNA-binding</keyword>
<dbReference type="InterPro" id="IPR000232">
    <property type="entry name" value="HSF_DNA-bd"/>
</dbReference>
<dbReference type="PROSITE" id="PS00523">
    <property type="entry name" value="SULFATASE_1"/>
    <property type="match status" value="1"/>
</dbReference>
<dbReference type="GO" id="GO:0043202">
    <property type="term" value="C:lysosomal lumen"/>
    <property type="evidence" value="ECO:0007669"/>
    <property type="project" value="UniProtKB-ARBA"/>
</dbReference>
<dbReference type="GO" id="GO:1901136">
    <property type="term" value="P:carbohydrate derivative catabolic process"/>
    <property type="evidence" value="ECO:0007669"/>
    <property type="project" value="UniProtKB-ARBA"/>
</dbReference>
<dbReference type="InterPro" id="IPR024607">
    <property type="entry name" value="Sulfatase_CS"/>
</dbReference>
<dbReference type="EC" id="3.1.6.13" evidence="19"/>
<evidence type="ECO:0000256" key="20">
    <source>
        <dbReference type="ARBA" id="ARBA00068336"/>
    </source>
</evidence>
<feature type="region of interest" description="Disordered" evidence="22">
    <location>
        <begin position="62"/>
        <end position="89"/>
    </location>
</feature>
<gene>
    <name evidence="24" type="ORF">MG293_005390</name>
</gene>
<evidence type="ECO:0000313" key="25">
    <source>
        <dbReference type="Proteomes" id="UP001214576"/>
    </source>
</evidence>
<accession>A0AAD4YEL0</accession>
<sequence>MEVEQEEEQVKKGDAASSSFCLPAWGTLEEVAAAATVSLSQSPLGVCPSPTAVAATLGSQSEDYGLSRQEEVPSTSHDQEDTKSSPPNALQVKKNELVEFLLSRKLWRIMEDAAFTSGSWNDEGDMVVIETDLFQTEVLQHRGTDRIFDTDSIKSVICELNLYGFSKIYLLDHSAGKNRMMVGHDPGARHPSTGGGFRTAGCDPLNRSNCLICEIEEQGGRSGVCIAIPYPWLEDFNPLNVLLIIVDDLRPSLGCYGNKLIRSPNIDQLASRSLLFQNAFAQQAVCAPSRVSFLTGRRPDTTRLYDFNSYWRVHAGNFSTIPQYFKENGYVTMSVGKVFHPGISSNHSDDSPYSWSVPPYHPSSEKYENTKTCRGPDGELHANLLCPVDVVDVPEGTLPDKQSTEQAIQLLGKMKTSASPFFLAVGYHKPHIPFRYPKEFQKLYPLENVSLAPDPQVPAGLPLVAYNPWMDLRQREDVQALNLSVPYGPIPADFQRKIRQSYFACVSYLDTQVGRLLSTLDDLQLASSTIVALTSDHGWALGEHGEWAKYSNFDVTTRVPLMFYVPGKTAPLPVEGEKFFPYLDPFDSISEVPEPGRQTGDLVELLSLFPTLAGLAGLRVPPRCPIPSFHMELCREGRNLLKLFEGRGEEEEPHVHGNPRELIAYSQYPRPADSPQWNSDKPSLEDIKVMGYSIRTVDYRTDMVNGAFVVHLSFCAHQFKISFVCCEDTAYLILKLALEKTSSCLLVYEEVQPGSCFKRLIAHRALEVLLKCHFVQEACVILLRDEVSRECSLRVGIVTALSLEFYDWHEISDHIKSGKCGVVSCAGSARTFAADSNLPDHSTPKERLETTTAAAAREES</sequence>
<evidence type="ECO:0000256" key="13">
    <source>
        <dbReference type="ARBA" id="ARBA00023180"/>
    </source>
</evidence>
<dbReference type="GO" id="GO:0004423">
    <property type="term" value="F:iduronate-2-sulfatase activity"/>
    <property type="evidence" value="ECO:0007669"/>
    <property type="project" value="UniProtKB-EC"/>
</dbReference>
<dbReference type="InterPro" id="IPR021072">
    <property type="entry name" value="MAGE_N"/>
</dbReference>
<dbReference type="Pfam" id="PF00447">
    <property type="entry name" value="HSF_DNA-bind"/>
    <property type="match status" value="1"/>
</dbReference>
<keyword evidence="14" id="KW-0458">Lysosome</keyword>
<dbReference type="GO" id="GO:0043565">
    <property type="term" value="F:sequence-specific DNA binding"/>
    <property type="evidence" value="ECO:0007669"/>
    <property type="project" value="InterPro"/>
</dbReference>
<feature type="region of interest" description="Disordered" evidence="22">
    <location>
        <begin position="836"/>
        <end position="860"/>
    </location>
</feature>
<dbReference type="InterPro" id="IPR035874">
    <property type="entry name" value="IDS"/>
</dbReference>
<dbReference type="InterPro" id="IPR017850">
    <property type="entry name" value="Alkaline_phosphatase_core_sf"/>
</dbReference>
<evidence type="ECO:0000256" key="17">
    <source>
        <dbReference type="ARBA" id="ARBA00056350"/>
    </source>
</evidence>
<keyword evidence="8" id="KW-0378">Hydrolase</keyword>
<keyword evidence="9" id="KW-0106">Calcium</keyword>
<evidence type="ECO:0000256" key="5">
    <source>
        <dbReference type="ARBA" id="ARBA00008779"/>
    </source>
</evidence>
<proteinExistence type="inferred from homology"/>
<dbReference type="Gene3D" id="3.40.720.10">
    <property type="entry name" value="Alkaline Phosphatase, subunit A"/>
    <property type="match status" value="1"/>
</dbReference>